<proteinExistence type="predicted"/>
<dbReference type="Proteomes" id="UP000734854">
    <property type="component" value="Unassembled WGS sequence"/>
</dbReference>
<reference evidence="2 3" key="1">
    <citation type="submission" date="2020-08" db="EMBL/GenBank/DDBJ databases">
        <title>Plant Genome Project.</title>
        <authorList>
            <person name="Zhang R.-G."/>
        </authorList>
    </citation>
    <scope>NUCLEOTIDE SEQUENCE [LARGE SCALE GENOMIC DNA]</scope>
    <source>
        <tissue evidence="2">Rhizome</tissue>
    </source>
</reference>
<dbReference type="AlphaFoldDB" id="A0A8J5LAS7"/>
<evidence type="ECO:0000313" key="2">
    <source>
        <dbReference type="EMBL" id="KAG6511289.1"/>
    </source>
</evidence>
<comment type="caution">
    <text evidence="2">The sequence shown here is derived from an EMBL/GenBank/DDBJ whole genome shotgun (WGS) entry which is preliminary data.</text>
</comment>
<dbReference type="PANTHER" id="PTHR35713">
    <property type="entry name" value="ARGININE/SERINE-RICH-LIKE SPLICING FACTOR"/>
    <property type="match status" value="1"/>
</dbReference>
<evidence type="ECO:0000256" key="1">
    <source>
        <dbReference type="SAM" id="MobiDB-lite"/>
    </source>
</evidence>
<feature type="compositionally biased region" description="Basic and acidic residues" evidence="1">
    <location>
        <begin position="96"/>
        <end position="107"/>
    </location>
</feature>
<feature type="region of interest" description="Disordered" evidence="1">
    <location>
        <begin position="155"/>
        <end position="214"/>
    </location>
</feature>
<dbReference type="EMBL" id="JACMSC010000008">
    <property type="protein sequence ID" value="KAG6511289.1"/>
    <property type="molecule type" value="Genomic_DNA"/>
</dbReference>
<feature type="compositionally biased region" description="Acidic residues" evidence="1">
    <location>
        <begin position="179"/>
        <end position="206"/>
    </location>
</feature>
<organism evidence="2 3">
    <name type="scientific">Zingiber officinale</name>
    <name type="common">Ginger</name>
    <name type="synonym">Amomum zingiber</name>
    <dbReference type="NCBI Taxonomy" id="94328"/>
    <lineage>
        <taxon>Eukaryota</taxon>
        <taxon>Viridiplantae</taxon>
        <taxon>Streptophyta</taxon>
        <taxon>Embryophyta</taxon>
        <taxon>Tracheophyta</taxon>
        <taxon>Spermatophyta</taxon>
        <taxon>Magnoliopsida</taxon>
        <taxon>Liliopsida</taxon>
        <taxon>Zingiberales</taxon>
        <taxon>Zingiberaceae</taxon>
        <taxon>Zingiber</taxon>
    </lineage>
</organism>
<dbReference type="PANTHER" id="PTHR35713:SF1">
    <property type="entry name" value="ARGININE_SERINE-RICH-LIKE SPLICING FACTOR"/>
    <property type="match status" value="1"/>
</dbReference>
<protein>
    <submittedName>
        <fullName evidence="2">Uncharacterized protein</fullName>
    </submittedName>
</protein>
<keyword evidence="3" id="KW-1185">Reference proteome</keyword>
<accession>A0A8J5LAS7</accession>
<sequence length="214" mass="23924">MTLQRIGPDTESYFLTFCGLRCRFLVASATKKNRVEAKRPTKYAALQPPPIGPALTTPARYGLLVVVSFIGRVAFSASATGAGGGSGPGRTMRARPFADKENPRKDSRCCLHVPTRREENPSLASRFPNRMPAARSFVLCFGLLESMMEWERPKAPRRPDIFPQFSPMKTPLPHPLPEDPPEEDEEEEEEQQQEGEENPEEEDAENPDQSGMQH</sequence>
<feature type="region of interest" description="Disordered" evidence="1">
    <location>
        <begin position="80"/>
        <end position="107"/>
    </location>
</feature>
<gene>
    <name evidence="2" type="ORF">ZIOFF_029348</name>
</gene>
<name>A0A8J5LAS7_ZINOF</name>
<evidence type="ECO:0000313" key="3">
    <source>
        <dbReference type="Proteomes" id="UP000734854"/>
    </source>
</evidence>